<name>A0AAC8YCU1_9ACTN</name>
<feature type="transmembrane region" description="Helical" evidence="1">
    <location>
        <begin position="121"/>
        <end position="138"/>
    </location>
</feature>
<keyword evidence="1" id="KW-0472">Membrane</keyword>
<keyword evidence="5" id="KW-1185">Reference proteome</keyword>
<feature type="transmembrane region" description="Helical" evidence="1">
    <location>
        <begin position="359"/>
        <end position="380"/>
    </location>
</feature>
<feature type="transmembrane region" description="Helical" evidence="1">
    <location>
        <begin position="17"/>
        <end position="38"/>
    </location>
</feature>
<evidence type="ECO:0000256" key="1">
    <source>
        <dbReference type="SAM" id="Phobius"/>
    </source>
</evidence>
<feature type="transmembrane region" description="Helical" evidence="1">
    <location>
        <begin position="93"/>
        <end position="114"/>
    </location>
</feature>
<dbReference type="AlphaFoldDB" id="A0AAC8YCU1"/>
<sequence>MPDRQVITPPRNARADFLAASGIIALWAITRMLMLRIFTLPNSNYIVGDVNYYKWWLTSSQLPVSQILQEYPVPVIWGMKLLVWASGGQGATYFLPLFAVTMMTLDAVMTLALWRAGHRFGTVWWVLFVFALGPIMWFRFDMVPAVCMGLATLWYRRHPAACGAAIAVGASIKLWPALLILPMIGRNRPATRRLVSFAVTGGFLALASLVTTSWSRLVSPLTWQSDRGLQIESVPASIPMIQRLFESAGEHVVAMSRFNAYEITGPGVSLWTALSSLLMAVAVGVAVILGVTSWQRDGLSHRTVALASTVIIGALIVSNKTLSPQYFVWWGAAMAVLLDGFSGEPEAPEASLIRVRRTGAVAAGALFLTGVLTQCVYPLSYGHVIGTPPQGWAISLLVARNAMALLTVAVAGVALRRSLADTRPLPEPVADTLPEKIGNAARSL</sequence>
<feature type="transmembrane region" description="Helical" evidence="1">
    <location>
        <begin position="194"/>
        <end position="214"/>
    </location>
</feature>
<dbReference type="Proteomes" id="UP000178666">
    <property type="component" value="Chromosome"/>
</dbReference>
<dbReference type="EMBL" id="CP014352">
    <property type="protein sequence ID" value="AMS04358.1"/>
    <property type="molecule type" value="Genomic_DNA"/>
</dbReference>
<evidence type="ECO:0000313" key="2">
    <source>
        <dbReference type="EMBL" id="AMS04358.1"/>
    </source>
</evidence>
<feature type="transmembrane region" description="Helical" evidence="1">
    <location>
        <begin position="158"/>
        <end position="182"/>
    </location>
</feature>
<organism evidence="2 4">
    <name type="scientific">Acidipropionibacterium acidipropionici</name>
    <dbReference type="NCBI Taxonomy" id="1748"/>
    <lineage>
        <taxon>Bacteria</taxon>
        <taxon>Bacillati</taxon>
        <taxon>Actinomycetota</taxon>
        <taxon>Actinomycetes</taxon>
        <taxon>Propionibacteriales</taxon>
        <taxon>Propionibacteriaceae</taxon>
        <taxon>Acidipropionibacterium</taxon>
    </lineage>
</organism>
<dbReference type="Proteomes" id="UP000075221">
    <property type="component" value="Chromosome"/>
</dbReference>
<feature type="transmembrane region" description="Helical" evidence="1">
    <location>
        <begin position="268"/>
        <end position="291"/>
    </location>
</feature>
<gene>
    <name evidence="3" type="ORF">A8L58_03025</name>
    <name evidence="2" type="ORF">AXH35_01560</name>
</gene>
<evidence type="ECO:0000313" key="5">
    <source>
        <dbReference type="Proteomes" id="UP000178666"/>
    </source>
</evidence>
<keyword evidence="1" id="KW-0812">Transmembrane</keyword>
<feature type="transmembrane region" description="Helical" evidence="1">
    <location>
        <begin position="392"/>
        <end position="415"/>
    </location>
</feature>
<evidence type="ECO:0008006" key="6">
    <source>
        <dbReference type="Google" id="ProtNLM"/>
    </source>
</evidence>
<accession>A0AAC8YCU1</accession>
<reference evidence="2 4" key="2">
    <citation type="submission" date="2016-02" db="EMBL/GenBank/DDBJ databases">
        <title>Complete Genome Sequence of Propionibacterium acidipropionici ATCC 55737.</title>
        <authorList>
            <person name="Luna Flores C.H."/>
            <person name="Nielsen L.K."/>
            <person name="Marcellin E."/>
        </authorList>
    </citation>
    <scope>NUCLEOTIDE SEQUENCE [LARGE SCALE GENOMIC DNA]</scope>
    <source>
        <strain evidence="2 4">ATCC 55737</strain>
    </source>
</reference>
<reference evidence="3 5" key="1">
    <citation type="journal article" date="2016" name="Plant Dis.">
        <title>Improved production of propionic acid using genome shuffling.</title>
        <authorList>
            <person name="Luna-Flores C.H."/>
            <person name="Palfreyman R.W."/>
            <person name="Kromer J.O."/>
            <person name="Nielsen L.K."/>
            <person name="Marcellin E."/>
        </authorList>
    </citation>
    <scope>NUCLEOTIDE SEQUENCE [LARGE SCALE GENOMIC DNA]</scope>
    <source>
        <strain evidence="3 5">F3E8</strain>
    </source>
</reference>
<evidence type="ECO:0000313" key="3">
    <source>
        <dbReference type="EMBL" id="AOZ45852.1"/>
    </source>
</evidence>
<protein>
    <recommendedName>
        <fullName evidence="6">DUF2029 domain-containing protein</fullName>
    </recommendedName>
</protein>
<dbReference type="EMBL" id="CP015970">
    <property type="protein sequence ID" value="AOZ45852.1"/>
    <property type="molecule type" value="Genomic_DNA"/>
</dbReference>
<dbReference type="RefSeq" id="WP_062818863.1">
    <property type="nucleotide sequence ID" value="NZ_CP014352.1"/>
</dbReference>
<evidence type="ECO:0000313" key="4">
    <source>
        <dbReference type="Proteomes" id="UP000075221"/>
    </source>
</evidence>
<keyword evidence="1" id="KW-1133">Transmembrane helix</keyword>
<proteinExistence type="predicted"/>